<dbReference type="OMA" id="FPERRCW"/>
<dbReference type="Ensembl" id="ENSSBOT00000037346.1">
    <property type="protein sequence ID" value="ENSSBOP00000020514.1"/>
    <property type="gene ID" value="ENSSBOG00000026839.1"/>
</dbReference>
<evidence type="ECO:0000313" key="3">
    <source>
        <dbReference type="Proteomes" id="UP000233220"/>
    </source>
</evidence>
<protein>
    <recommendedName>
        <fullName evidence="4">Secreted protein</fullName>
    </recommendedName>
</protein>
<proteinExistence type="predicted"/>
<keyword evidence="1" id="KW-0732">Signal</keyword>
<reference evidence="2" key="1">
    <citation type="submission" date="2025-08" db="UniProtKB">
        <authorList>
            <consortium name="Ensembl"/>
        </authorList>
    </citation>
    <scope>IDENTIFICATION</scope>
</reference>
<feature type="signal peptide" evidence="1">
    <location>
        <begin position="1"/>
        <end position="27"/>
    </location>
</feature>
<evidence type="ECO:0000313" key="2">
    <source>
        <dbReference type="Ensembl" id="ENSSBOP00000020514.1"/>
    </source>
</evidence>
<dbReference type="Proteomes" id="UP000233220">
    <property type="component" value="Unplaced"/>
</dbReference>
<evidence type="ECO:0000256" key="1">
    <source>
        <dbReference type="SAM" id="SignalP"/>
    </source>
</evidence>
<feature type="chain" id="PRO_5014323862" description="Secreted protein" evidence="1">
    <location>
        <begin position="28"/>
        <end position="98"/>
    </location>
</feature>
<keyword evidence="3" id="KW-1185">Reference proteome</keyword>
<name>A0A2K6TLI1_SAIBB</name>
<sequence length="98" mass="10875">MSFVPGPFLCFVLLLCVSPVYLPSCSPSTFPISEYLSFTGMAAWPPCSPIYSQTPGHAYEPSSFPERRCWVFTLDEIRSRRTSDAVHASKLGLPSKII</sequence>
<evidence type="ECO:0008006" key="4">
    <source>
        <dbReference type="Google" id="ProtNLM"/>
    </source>
</evidence>
<organism evidence="2 3">
    <name type="scientific">Saimiri boliviensis boliviensis</name>
    <name type="common">Bolivian squirrel monkey</name>
    <dbReference type="NCBI Taxonomy" id="39432"/>
    <lineage>
        <taxon>Eukaryota</taxon>
        <taxon>Metazoa</taxon>
        <taxon>Chordata</taxon>
        <taxon>Craniata</taxon>
        <taxon>Vertebrata</taxon>
        <taxon>Euteleostomi</taxon>
        <taxon>Mammalia</taxon>
        <taxon>Eutheria</taxon>
        <taxon>Euarchontoglires</taxon>
        <taxon>Primates</taxon>
        <taxon>Haplorrhini</taxon>
        <taxon>Platyrrhini</taxon>
        <taxon>Cebidae</taxon>
        <taxon>Saimiriinae</taxon>
        <taxon>Saimiri</taxon>
    </lineage>
</organism>
<dbReference type="GeneTree" id="ENSGT00910000147129"/>
<dbReference type="AlphaFoldDB" id="A0A2K6TLI1"/>
<reference evidence="2" key="2">
    <citation type="submission" date="2025-09" db="UniProtKB">
        <authorList>
            <consortium name="Ensembl"/>
        </authorList>
    </citation>
    <scope>IDENTIFICATION</scope>
</reference>
<accession>A0A2K6TLI1</accession>